<evidence type="ECO:0000256" key="8">
    <source>
        <dbReference type="ARBA" id="ARBA00023125"/>
    </source>
</evidence>
<dbReference type="GO" id="GO:0000731">
    <property type="term" value="P:DNA synthesis involved in DNA repair"/>
    <property type="evidence" value="ECO:0007669"/>
    <property type="project" value="TreeGrafter"/>
</dbReference>
<dbReference type="InterPro" id="IPR018078">
    <property type="entry name" value="DNA-binding_RecF_CS"/>
</dbReference>
<evidence type="ECO:0000256" key="4">
    <source>
        <dbReference type="ARBA" id="ARBA00022490"/>
    </source>
</evidence>
<evidence type="ECO:0000256" key="10">
    <source>
        <dbReference type="RuleBase" id="RU000578"/>
    </source>
</evidence>
<dbReference type="PROSITE" id="PS00617">
    <property type="entry name" value="RECF_1"/>
    <property type="match status" value="1"/>
</dbReference>
<dbReference type="Gene3D" id="3.40.50.300">
    <property type="entry name" value="P-loop containing nucleotide triphosphate hydrolases"/>
    <property type="match status" value="1"/>
</dbReference>
<evidence type="ECO:0000256" key="9">
    <source>
        <dbReference type="HAMAP-Rule" id="MF_00365"/>
    </source>
</evidence>
<organism evidence="12 13">
    <name type="scientific">Natronocella acetinitrilica</name>
    <dbReference type="NCBI Taxonomy" id="414046"/>
    <lineage>
        <taxon>Bacteria</taxon>
        <taxon>Pseudomonadati</taxon>
        <taxon>Pseudomonadota</taxon>
        <taxon>Gammaproteobacteria</taxon>
        <taxon>Chromatiales</taxon>
        <taxon>Ectothiorhodospiraceae</taxon>
        <taxon>Natronocella</taxon>
    </lineage>
</organism>
<keyword evidence="9 10" id="KW-0227">DNA damage</keyword>
<dbReference type="SUPFAM" id="SSF52540">
    <property type="entry name" value="P-loop containing nucleoside triphosphate hydrolases"/>
    <property type="match status" value="1"/>
</dbReference>
<evidence type="ECO:0000256" key="6">
    <source>
        <dbReference type="ARBA" id="ARBA00022741"/>
    </source>
</evidence>
<dbReference type="InterPro" id="IPR003395">
    <property type="entry name" value="RecF/RecN/SMC_N"/>
</dbReference>
<dbReference type="GO" id="GO:0009432">
    <property type="term" value="P:SOS response"/>
    <property type="evidence" value="ECO:0007669"/>
    <property type="project" value="UniProtKB-UniRule"/>
</dbReference>
<dbReference type="GO" id="GO:0006260">
    <property type="term" value="P:DNA replication"/>
    <property type="evidence" value="ECO:0007669"/>
    <property type="project" value="UniProtKB-UniRule"/>
</dbReference>
<dbReference type="InterPro" id="IPR001238">
    <property type="entry name" value="DNA-binding_RecF"/>
</dbReference>
<comment type="caution">
    <text evidence="12">The sequence shown here is derived from an EMBL/GenBank/DDBJ whole genome shotgun (WGS) entry which is preliminary data.</text>
</comment>
<evidence type="ECO:0000256" key="7">
    <source>
        <dbReference type="ARBA" id="ARBA00022840"/>
    </source>
</evidence>
<keyword evidence="5 9" id="KW-0235">DNA replication</keyword>
<dbReference type="EMBL" id="JALJXV010000001">
    <property type="protein sequence ID" value="MCP1673369.1"/>
    <property type="molecule type" value="Genomic_DNA"/>
</dbReference>
<evidence type="ECO:0000256" key="2">
    <source>
        <dbReference type="ARBA" id="ARBA00008016"/>
    </source>
</evidence>
<dbReference type="RefSeq" id="WP_253473619.1">
    <property type="nucleotide sequence ID" value="NZ_JALJXV010000001.1"/>
</dbReference>
<evidence type="ECO:0000256" key="3">
    <source>
        <dbReference type="ARBA" id="ARBA00020170"/>
    </source>
</evidence>
<dbReference type="HAMAP" id="MF_00365">
    <property type="entry name" value="RecF"/>
    <property type="match status" value="1"/>
</dbReference>
<keyword evidence="13" id="KW-1185">Reference proteome</keyword>
<dbReference type="GO" id="GO:0005737">
    <property type="term" value="C:cytoplasm"/>
    <property type="evidence" value="ECO:0007669"/>
    <property type="project" value="UniProtKB-SubCell"/>
</dbReference>
<dbReference type="GO" id="GO:0006302">
    <property type="term" value="P:double-strand break repair"/>
    <property type="evidence" value="ECO:0007669"/>
    <property type="project" value="TreeGrafter"/>
</dbReference>
<proteinExistence type="inferred from homology"/>
<dbReference type="PROSITE" id="PS00618">
    <property type="entry name" value="RECF_2"/>
    <property type="match status" value="1"/>
</dbReference>
<dbReference type="InterPro" id="IPR027417">
    <property type="entry name" value="P-loop_NTPase"/>
</dbReference>
<evidence type="ECO:0000259" key="11">
    <source>
        <dbReference type="Pfam" id="PF02463"/>
    </source>
</evidence>
<evidence type="ECO:0000256" key="1">
    <source>
        <dbReference type="ARBA" id="ARBA00004496"/>
    </source>
</evidence>
<dbReference type="InterPro" id="IPR042174">
    <property type="entry name" value="RecF_2"/>
</dbReference>
<evidence type="ECO:0000313" key="13">
    <source>
        <dbReference type="Proteomes" id="UP001205843"/>
    </source>
</evidence>
<accession>A0AAE3KAC8</accession>
<dbReference type="Proteomes" id="UP001205843">
    <property type="component" value="Unassembled WGS sequence"/>
</dbReference>
<dbReference type="PANTHER" id="PTHR32182">
    <property type="entry name" value="DNA REPLICATION AND REPAIR PROTEIN RECF"/>
    <property type="match status" value="1"/>
</dbReference>
<keyword evidence="8 9" id="KW-0238">DNA-binding</keyword>
<dbReference type="Pfam" id="PF02463">
    <property type="entry name" value="SMC_N"/>
    <property type="match status" value="1"/>
</dbReference>
<keyword evidence="9 10" id="KW-0234">DNA repair</keyword>
<feature type="domain" description="RecF/RecN/SMC N-terminal" evidence="11">
    <location>
        <begin position="1"/>
        <end position="336"/>
    </location>
</feature>
<dbReference type="AlphaFoldDB" id="A0AAE3KAC8"/>
<dbReference type="Gene3D" id="1.20.1050.90">
    <property type="entry name" value="RecF/RecN/SMC, N-terminal domain"/>
    <property type="match status" value="1"/>
</dbReference>
<reference evidence="12" key="1">
    <citation type="submission" date="2022-03" db="EMBL/GenBank/DDBJ databases">
        <title>Genomic Encyclopedia of Type Strains, Phase III (KMG-III): the genomes of soil and plant-associated and newly described type strains.</title>
        <authorList>
            <person name="Whitman W."/>
        </authorList>
    </citation>
    <scope>NUCLEOTIDE SEQUENCE</scope>
    <source>
        <strain evidence="12">ANL 6-2</strain>
    </source>
</reference>
<dbReference type="GO" id="GO:0005524">
    <property type="term" value="F:ATP binding"/>
    <property type="evidence" value="ECO:0007669"/>
    <property type="project" value="UniProtKB-UniRule"/>
</dbReference>
<dbReference type="GO" id="GO:0003697">
    <property type="term" value="F:single-stranded DNA binding"/>
    <property type="evidence" value="ECO:0007669"/>
    <property type="project" value="UniProtKB-UniRule"/>
</dbReference>
<name>A0AAE3KAC8_9GAMM</name>
<evidence type="ECO:0000256" key="5">
    <source>
        <dbReference type="ARBA" id="ARBA00022705"/>
    </source>
</evidence>
<dbReference type="NCBIfam" id="TIGR00611">
    <property type="entry name" value="recf"/>
    <property type="match status" value="1"/>
</dbReference>
<keyword evidence="4 9" id="KW-0963">Cytoplasm</keyword>
<gene>
    <name evidence="9" type="primary">recF</name>
    <name evidence="12" type="ORF">J2T57_000461</name>
</gene>
<keyword evidence="6 9" id="KW-0547">Nucleotide-binding</keyword>
<protein>
    <recommendedName>
        <fullName evidence="3 9">DNA replication and repair protein RecF</fullName>
    </recommendedName>
</protein>
<sequence length="356" mass="39676">MLRELDVTGVRNLQACRLSFEPGFTVVTGANAAGKTSVLEAVHLLGRGRSFRARRLDQVIGREQSVMRVVGVCETTHGSHRLGLEYSQRQCRVRLDGEDVRLLSQLAKILPVQVINTETQRILQDGPAGRRLYLNWGCFHVSMNYHADWQRHERALRQRNAALRSGDGRLARVWEGELVTSGEAVDEARRDLVAGLSVALQELLSSWMPEVAVVVEYRRGWRAGSTLQECFDDGRLRELDAGFTLFGPHRADLLLKVDGVEAQFALSRGQQKLVAIGLMLVQCRQLMRSDSASPLILVDDLAAELDAGRREQVAQALKETSCQGIMTAIEPGDLPEGFQNGRGYRVEQGRVSEMIY</sequence>
<keyword evidence="9 10" id="KW-0742">SOS response</keyword>
<keyword evidence="7 9" id="KW-0067">ATP-binding</keyword>
<comment type="similarity">
    <text evidence="2 9 10">Belongs to the RecF family.</text>
</comment>
<comment type="function">
    <text evidence="9 10">The RecF protein is involved in DNA metabolism; it is required for DNA replication and normal SOS inducibility. RecF binds preferentially to single-stranded, linear DNA. It also seems to bind ATP.</text>
</comment>
<feature type="binding site" evidence="9">
    <location>
        <begin position="29"/>
        <end position="36"/>
    </location>
    <ligand>
        <name>ATP</name>
        <dbReference type="ChEBI" id="CHEBI:30616"/>
    </ligand>
</feature>
<evidence type="ECO:0000313" key="12">
    <source>
        <dbReference type="EMBL" id="MCP1673369.1"/>
    </source>
</evidence>
<dbReference type="PANTHER" id="PTHR32182:SF0">
    <property type="entry name" value="DNA REPLICATION AND REPAIR PROTEIN RECF"/>
    <property type="match status" value="1"/>
</dbReference>
<comment type="subcellular location">
    <subcellularLocation>
        <location evidence="1 9 10">Cytoplasm</location>
    </subcellularLocation>
</comment>